<dbReference type="RefSeq" id="WP_006002788.1">
    <property type="nucleotide sequence ID" value="NZ_AAEW02000028.1"/>
</dbReference>
<comment type="caution">
    <text evidence="3">The sequence shown here is derived from an EMBL/GenBank/DDBJ whole genome shotgun (WGS) entry which is preliminary data.</text>
</comment>
<dbReference type="PROSITE" id="PS50106">
    <property type="entry name" value="PDZ"/>
    <property type="match status" value="1"/>
</dbReference>
<name>Q1JVZ7_DESA6</name>
<dbReference type="EMBL" id="AAEW02000028">
    <property type="protein sequence ID" value="EAT14408.1"/>
    <property type="molecule type" value="Genomic_DNA"/>
</dbReference>
<sequence>MRRILFVTLLLTILSVTGCAPTPETLGRAANPYPLADKPVPDTLVHLPTGTIVSTEQMLADISSDRIIYAGETHDNPASHRFQLTILNHLIQRYPQHIAVGMEMFHHDQQPVLDRWIAGELDEKSFLRQLHWYESWGIDYAYYRDLLTTMREHQIPIIALNVSPKQKMAVMQGKQTTPEVNDPYYHATLMAYFAGHDHGNGEAEAFIRIQNLWDNTMAQTVVDYLSQPEHTHDHLLVLAGGNHVRNGFGIPRRVYQKLPLSYSLVGNDEVEIDDSKQDRFMQVTLPELPLLPYDYLLYNRYEAGPQYMRLGVLLEQQDDGVVIGKVMPGSLAESSEIKAQDRIVSLNGEAVKEPFDVIYTLRQQQPGDTVTLIVERQAESIKVRVTFAQ</sequence>
<dbReference type="InterPro" id="IPR007314">
    <property type="entry name" value="Cofac_haem-bd_dom"/>
</dbReference>
<dbReference type="OrthoDB" id="9795827at2"/>
<evidence type="ECO:0000313" key="4">
    <source>
        <dbReference type="Proteomes" id="UP000005695"/>
    </source>
</evidence>
<dbReference type="Gene3D" id="3.40.50.11550">
    <property type="match status" value="1"/>
</dbReference>
<keyword evidence="1" id="KW-0732">Signal</keyword>
<dbReference type="CDD" id="cd14727">
    <property type="entry name" value="ChanN-like"/>
    <property type="match status" value="1"/>
</dbReference>
<feature type="signal peptide" evidence="1">
    <location>
        <begin position="1"/>
        <end position="20"/>
    </location>
</feature>
<dbReference type="InterPro" id="IPR001478">
    <property type="entry name" value="PDZ"/>
</dbReference>
<accession>Q1JVZ7</accession>
<gene>
    <name evidence="3" type="ORF">Dace_0169</name>
</gene>
<dbReference type="Pfam" id="PF13180">
    <property type="entry name" value="PDZ_2"/>
    <property type="match status" value="1"/>
</dbReference>
<evidence type="ECO:0000313" key="3">
    <source>
        <dbReference type="EMBL" id="EAT14408.1"/>
    </source>
</evidence>
<feature type="chain" id="PRO_5004192597" description="PDZ domain-containing protein" evidence="1">
    <location>
        <begin position="21"/>
        <end position="389"/>
    </location>
</feature>
<organism evidence="3 4">
    <name type="scientific">Desulfuromonas acetoxidans (strain DSM 684 / 11070)</name>
    <dbReference type="NCBI Taxonomy" id="281689"/>
    <lineage>
        <taxon>Bacteria</taxon>
        <taxon>Pseudomonadati</taxon>
        <taxon>Thermodesulfobacteriota</taxon>
        <taxon>Desulfuromonadia</taxon>
        <taxon>Desulfuromonadales</taxon>
        <taxon>Desulfuromonadaceae</taxon>
        <taxon>Desulfuromonas</taxon>
    </lineage>
</organism>
<protein>
    <recommendedName>
        <fullName evidence="2">PDZ domain-containing protein</fullName>
    </recommendedName>
</protein>
<keyword evidence="4" id="KW-1185">Reference proteome</keyword>
<evidence type="ECO:0000259" key="2">
    <source>
        <dbReference type="PROSITE" id="PS50106"/>
    </source>
</evidence>
<dbReference type="Pfam" id="PF04187">
    <property type="entry name" value="Cofac_haem_bdg"/>
    <property type="match status" value="1"/>
</dbReference>
<reference evidence="3" key="2">
    <citation type="submission" date="2006-05" db="EMBL/GenBank/DDBJ databases">
        <title>Sequencing of the draft genome and assembly of Desulfuromonas acetoxidans DSM 684.</title>
        <authorList>
            <consortium name="US DOE Joint Genome Institute (JGI-PGF)"/>
            <person name="Copeland A."/>
            <person name="Lucas S."/>
            <person name="Lapidus A."/>
            <person name="Barry K."/>
            <person name="Detter J.C."/>
            <person name="Glavina del Rio T."/>
            <person name="Hammon N."/>
            <person name="Israni S."/>
            <person name="Dalin E."/>
            <person name="Tice H."/>
            <person name="Bruce D."/>
            <person name="Pitluck S."/>
            <person name="Richardson P."/>
        </authorList>
    </citation>
    <scope>NUCLEOTIDE SEQUENCE [LARGE SCALE GENOMIC DNA]</scope>
    <source>
        <strain evidence="3">DSM 684</strain>
    </source>
</reference>
<proteinExistence type="predicted"/>
<dbReference type="PROSITE" id="PS51257">
    <property type="entry name" value="PROKAR_LIPOPROTEIN"/>
    <property type="match status" value="1"/>
</dbReference>
<dbReference type="Gene3D" id="2.30.42.10">
    <property type="match status" value="1"/>
</dbReference>
<dbReference type="Proteomes" id="UP000005695">
    <property type="component" value="Unassembled WGS sequence"/>
</dbReference>
<feature type="domain" description="PDZ" evidence="2">
    <location>
        <begin position="295"/>
        <end position="378"/>
    </location>
</feature>
<dbReference type="SUPFAM" id="SSF50156">
    <property type="entry name" value="PDZ domain-like"/>
    <property type="match status" value="1"/>
</dbReference>
<dbReference type="SUPFAM" id="SSF159501">
    <property type="entry name" value="EreA/ChaN-like"/>
    <property type="match status" value="1"/>
</dbReference>
<dbReference type="SMART" id="SM00228">
    <property type="entry name" value="PDZ"/>
    <property type="match status" value="1"/>
</dbReference>
<evidence type="ECO:0000256" key="1">
    <source>
        <dbReference type="SAM" id="SignalP"/>
    </source>
</evidence>
<dbReference type="InterPro" id="IPR036034">
    <property type="entry name" value="PDZ_sf"/>
</dbReference>
<dbReference type="AlphaFoldDB" id="Q1JVZ7"/>
<reference evidence="3" key="1">
    <citation type="submission" date="2006-05" db="EMBL/GenBank/DDBJ databases">
        <title>Annotation of the draft genome assembly of Desulfuromonas acetoxidans DSM 684.</title>
        <authorList>
            <consortium name="US DOE Joint Genome Institute (JGI-ORNL)"/>
            <person name="Larimer F."/>
            <person name="Land M."/>
            <person name="Hauser L."/>
        </authorList>
    </citation>
    <scope>NUCLEOTIDE SEQUENCE [LARGE SCALE GENOMIC DNA]</scope>
    <source>
        <strain evidence="3">DSM 684</strain>
    </source>
</reference>